<organism evidence="2 3">
    <name type="scientific">Candidatus Uhrbacteria bacterium RIFCSPHIGHO2_12_FULL_54_23</name>
    <dbReference type="NCBI Taxonomy" id="1802397"/>
    <lineage>
        <taxon>Bacteria</taxon>
        <taxon>Candidatus Uhriibacteriota</taxon>
    </lineage>
</organism>
<dbReference type="AlphaFoldDB" id="A0A1F7UPF7"/>
<dbReference type="InterPro" id="IPR013216">
    <property type="entry name" value="Methyltransf_11"/>
</dbReference>
<evidence type="ECO:0000313" key="2">
    <source>
        <dbReference type="EMBL" id="OGL79587.1"/>
    </source>
</evidence>
<reference evidence="2 3" key="1">
    <citation type="journal article" date="2016" name="Nat. Commun.">
        <title>Thousands of microbial genomes shed light on interconnected biogeochemical processes in an aquifer system.</title>
        <authorList>
            <person name="Anantharaman K."/>
            <person name="Brown C.T."/>
            <person name="Hug L.A."/>
            <person name="Sharon I."/>
            <person name="Castelle C.J."/>
            <person name="Probst A.J."/>
            <person name="Thomas B.C."/>
            <person name="Singh A."/>
            <person name="Wilkins M.J."/>
            <person name="Karaoz U."/>
            <person name="Brodie E.L."/>
            <person name="Williams K.H."/>
            <person name="Hubbard S.S."/>
            <person name="Banfield J.F."/>
        </authorList>
    </citation>
    <scope>NUCLEOTIDE SEQUENCE [LARGE SCALE GENOMIC DNA]</scope>
</reference>
<dbReference type="Proteomes" id="UP000176604">
    <property type="component" value="Unassembled WGS sequence"/>
</dbReference>
<dbReference type="Gene3D" id="3.40.50.150">
    <property type="entry name" value="Vaccinia Virus protein VP39"/>
    <property type="match status" value="1"/>
</dbReference>
<feature type="domain" description="Methyltransferase type 11" evidence="1">
    <location>
        <begin position="11"/>
        <end position="63"/>
    </location>
</feature>
<gene>
    <name evidence="2" type="ORF">A3J43_02670</name>
</gene>
<accession>A0A1F7UPF7</accession>
<evidence type="ECO:0000259" key="1">
    <source>
        <dbReference type="Pfam" id="PF08241"/>
    </source>
</evidence>
<name>A0A1F7UPF7_9BACT</name>
<dbReference type="InterPro" id="IPR029063">
    <property type="entry name" value="SAM-dependent_MTases_sf"/>
</dbReference>
<proteinExistence type="predicted"/>
<dbReference type="GO" id="GO:0008757">
    <property type="term" value="F:S-adenosylmethionine-dependent methyltransferase activity"/>
    <property type="evidence" value="ECO:0007669"/>
    <property type="project" value="InterPro"/>
</dbReference>
<dbReference type="EMBL" id="MGEF01000004">
    <property type="protein sequence ID" value="OGL79587.1"/>
    <property type="molecule type" value="Genomic_DNA"/>
</dbReference>
<dbReference type="SUPFAM" id="SSF53335">
    <property type="entry name" value="S-adenosyl-L-methionine-dependent methyltransferases"/>
    <property type="match status" value="1"/>
</dbReference>
<sequence length="97" mass="11369">MKQIVYKEGAHQVRADAHKIPFSDESMSVVYSRGGLDQRVYTFDYAKLISEIARVLKTKGVFIHFIGDLPAHELEKYFTCLKKDEFNFPNIWEKKKK</sequence>
<protein>
    <recommendedName>
        <fullName evidence="1">Methyltransferase type 11 domain-containing protein</fullName>
    </recommendedName>
</protein>
<evidence type="ECO:0000313" key="3">
    <source>
        <dbReference type="Proteomes" id="UP000176604"/>
    </source>
</evidence>
<comment type="caution">
    <text evidence="2">The sequence shown here is derived from an EMBL/GenBank/DDBJ whole genome shotgun (WGS) entry which is preliminary data.</text>
</comment>
<dbReference type="Pfam" id="PF08241">
    <property type="entry name" value="Methyltransf_11"/>
    <property type="match status" value="1"/>
</dbReference>